<evidence type="ECO:0000313" key="1">
    <source>
        <dbReference type="EMBL" id="EXL70242.1"/>
    </source>
</evidence>
<dbReference type="AlphaFoldDB" id="X0H2J9"/>
<gene>
    <name evidence="1" type="ORF">FOPG_13941</name>
</gene>
<reference evidence="1" key="1">
    <citation type="submission" date="2011-11" db="EMBL/GenBank/DDBJ databases">
        <title>The Genome Sequence of Fusarium oxysporum PHW808.</title>
        <authorList>
            <consortium name="The Broad Institute Genome Sequencing Platform"/>
            <person name="Ma L.-J."/>
            <person name="Gale L.R."/>
            <person name="Schwartz D.C."/>
            <person name="Zhou S."/>
            <person name="Corby-Kistler H."/>
            <person name="Young S.K."/>
            <person name="Zeng Q."/>
            <person name="Gargeya S."/>
            <person name="Fitzgerald M."/>
            <person name="Haas B."/>
            <person name="Abouelleil A."/>
            <person name="Alvarado L."/>
            <person name="Arachchi H.M."/>
            <person name="Berlin A."/>
            <person name="Brown A."/>
            <person name="Chapman S.B."/>
            <person name="Chen Z."/>
            <person name="Dunbar C."/>
            <person name="Freedman E."/>
            <person name="Gearin G."/>
            <person name="Goldberg J."/>
            <person name="Griggs A."/>
            <person name="Gujja S."/>
            <person name="Heiman D."/>
            <person name="Howarth C."/>
            <person name="Larson L."/>
            <person name="Lui A."/>
            <person name="MacDonald P.J.P."/>
            <person name="Montmayeur A."/>
            <person name="Murphy C."/>
            <person name="Neiman D."/>
            <person name="Pearson M."/>
            <person name="Priest M."/>
            <person name="Roberts A."/>
            <person name="Saif S."/>
            <person name="Shea T."/>
            <person name="Shenoy N."/>
            <person name="Sisk P."/>
            <person name="Stolte C."/>
            <person name="Sykes S."/>
            <person name="Wortman J."/>
            <person name="Nusbaum C."/>
            <person name="Birren B."/>
        </authorList>
    </citation>
    <scope>NUCLEOTIDE SEQUENCE [LARGE SCALE GENOMIC DNA]</scope>
    <source>
        <strain evidence="1">54008</strain>
    </source>
</reference>
<sequence>MDISYNLIRLDWPGLPPMLVHEGFLSGVNDLIGNLVLHINDILGHTAPTNIEYFEGHEKDKIIIIYDLGRAYVEVEGNEAT</sequence>
<accession>X0H2J9</accession>
<organism evidence="1">
    <name type="scientific">Fusarium oxysporum f. sp. conglutinans race 2 54008</name>
    <dbReference type="NCBI Taxonomy" id="1089457"/>
    <lineage>
        <taxon>Eukaryota</taxon>
        <taxon>Fungi</taxon>
        <taxon>Dikarya</taxon>
        <taxon>Ascomycota</taxon>
        <taxon>Pezizomycotina</taxon>
        <taxon>Sordariomycetes</taxon>
        <taxon>Hypocreomycetidae</taxon>
        <taxon>Hypocreales</taxon>
        <taxon>Nectriaceae</taxon>
        <taxon>Fusarium</taxon>
        <taxon>Fusarium oxysporum species complex</taxon>
    </lineage>
</organism>
<protein>
    <submittedName>
        <fullName evidence="1">Uncharacterized protein</fullName>
    </submittedName>
</protein>
<dbReference type="EMBL" id="KK033244">
    <property type="protein sequence ID" value="EXL70242.1"/>
    <property type="molecule type" value="Genomic_DNA"/>
</dbReference>
<dbReference type="HOGENOM" id="CLU_2573989_0_0_1"/>
<reference evidence="1" key="2">
    <citation type="submission" date="2014-03" db="EMBL/GenBank/DDBJ databases">
        <title>The Genome Annotation of Fusarium oxysporum PHW808.</title>
        <authorList>
            <consortium name="The Broad Institute Genomics Platform"/>
            <person name="Ma L.-J."/>
            <person name="Corby-Kistler H."/>
            <person name="Broz K."/>
            <person name="Gale L.R."/>
            <person name="Jonkers W."/>
            <person name="O'Donnell K."/>
            <person name="Ploetz R."/>
            <person name="Steinberg C."/>
            <person name="Schwartz D.C."/>
            <person name="VanEtten H."/>
            <person name="Zhou S."/>
            <person name="Young S.K."/>
            <person name="Zeng Q."/>
            <person name="Gargeya S."/>
            <person name="Fitzgerald M."/>
            <person name="Abouelleil A."/>
            <person name="Alvarado L."/>
            <person name="Chapman S.B."/>
            <person name="Gainer-Dewar J."/>
            <person name="Goldberg J."/>
            <person name="Griggs A."/>
            <person name="Gujja S."/>
            <person name="Hansen M."/>
            <person name="Howarth C."/>
            <person name="Imamovic A."/>
            <person name="Ireland A."/>
            <person name="Larimer J."/>
            <person name="McCowan C."/>
            <person name="Murphy C."/>
            <person name="Pearson M."/>
            <person name="Poon T.W."/>
            <person name="Priest M."/>
            <person name="Roberts A."/>
            <person name="Saif S."/>
            <person name="Shea T."/>
            <person name="Sykes S."/>
            <person name="Wortman J."/>
            <person name="Nusbaum C."/>
            <person name="Birren B."/>
        </authorList>
    </citation>
    <scope>NUCLEOTIDE SEQUENCE</scope>
    <source>
        <strain evidence="1">54008</strain>
    </source>
</reference>
<name>X0H2J9_FUSOX</name>
<proteinExistence type="predicted"/>
<dbReference type="Proteomes" id="UP000030676">
    <property type="component" value="Unassembled WGS sequence"/>
</dbReference>